<protein>
    <recommendedName>
        <fullName evidence="3">NADH dehydrogenase [ubiquinone] 1 alpha subcomplex assembly factor 3</fullName>
    </recommendedName>
</protein>
<dbReference type="Pfam" id="PF04430">
    <property type="entry name" value="DUF498"/>
    <property type="match status" value="1"/>
</dbReference>
<keyword evidence="2" id="KW-1185">Reference proteome</keyword>
<dbReference type="Proteomes" id="UP001515480">
    <property type="component" value="Unassembled WGS sequence"/>
</dbReference>
<accession>A0AB34KAG7</accession>
<dbReference type="Gene3D" id="3.40.1230.10">
    <property type="entry name" value="MTH938-like"/>
    <property type="match status" value="1"/>
</dbReference>
<dbReference type="SUPFAM" id="SSF64076">
    <property type="entry name" value="MTH938-like"/>
    <property type="match status" value="1"/>
</dbReference>
<dbReference type="InterPro" id="IPR036748">
    <property type="entry name" value="MTH938-like_sf"/>
</dbReference>
<evidence type="ECO:0000313" key="2">
    <source>
        <dbReference type="Proteomes" id="UP001515480"/>
    </source>
</evidence>
<name>A0AB34KAG7_PRYPA</name>
<dbReference type="EMBL" id="JBGBPQ010000001">
    <property type="protein sequence ID" value="KAL1529509.1"/>
    <property type="molecule type" value="Genomic_DNA"/>
</dbReference>
<reference evidence="1 2" key="1">
    <citation type="journal article" date="2024" name="Science">
        <title>Giant polyketide synthase enzymes in the biosynthesis of giant marine polyether toxins.</title>
        <authorList>
            <person name="Fallon T.R."/>
            <person name="Shende V.V."/>
            <person name="Wierzbicki I.H."/>
            <person name="Pendleton A.L."/>
            <person name="Watervoot N.F."/>
            <person name="Auber R.P."/>
            <person name="Gonzalez D.J."/>
            <person name="Wisecaver J.H."/>
            <person name="Moore B.S."/>
        </authorList>
    </citation>
    <scope>NUCLEOTIDE SEQUENCE [LARGE SCALE GENOMIC DNA]</scope>
    <source>
        <strain evidence="1 2">12B1</strain>
    </source>
</reference>
<gene>
    <name evidence="1" type="ORF">AB1Y20_000455</name>
</gene>
<proteinExistence type="predicted"/>
<sequence>MRTARLLSPRCAAPGLRECRRGAGGVPKLRALAKRVSDSYQAPPSGLNDPLAQSQSDSVSIIHKYTTGGFIVNGVLLSGAVMVMPRHSLLFGVYHVRDLTPHSLEVLRVLETTDLLILGTGPRLVRPPPSVSEWTAKHGFAMEVLSTPHACSTFNFMVQEKRSVAGILFPVGHTDE</sequence>
<comment type="caution">
    <text evidence="1">The sequence shown here is derived from an EMBL/GenBank/DDBJ whole genome shotgun (WGS) entry which is preliminary data.</text>
</comment>
<dbReference type="GO" id="GO:0032981">
    <property type="term" value="P:mitochondrial respiratory chain complex I assembly"/>
    <property type="evidence" value="ECO:0007669"/>
    <property type="project" value="TreeGrafter"/>
</dbReference>
<evidence type="ECO:0000313" key="1">
    <source>
        <dbReference type="EMBL" id="KAL1529509.1"/>
    </source>
</evidence>
<evidence type="ECO:0008006" key="3">
    <source>
        <dbReference type="Google" id="ProtNLM"/>
    </source>
</evidence>
<dbReference type="PANTHER" id="PTHR21192:SF2">
    <property type="entry name" value="NADH DEHYDROGENASE [UBIQUINONE] 1 ALPHA SUBCOMPLEX ASSEMBLY FACTOR 3"/>
    <property type="match status" value="1"/>
</dbReference>
<dbReference type="PANTHER" id="PTHR21192">
    <property type="entry name" value="NUCLEAR PROTEIN E3-3"/>
    <property type="match status" value="1"/>
</dbReference>
<dbReference type="AlphaFoldDB" id="A0AB34KAG7"/>
<dbReference type="InterPro" id="IPR007523">
    <property type="entry name" value="NDUFAF3/AAMDC"/>
</dbReference>
<organism evidence="1 2">
    <name type="scientific">Prymnesium parvum</name>
    <name type="common">Toxic golden alga</name>
    <dbReference type="NCBI Taxonomy" id="97485"/>
    <lineage>
        <taxon>Eukaryota</taxon>
        <taxon>Haptista</taxon>
        <taxon>Haptophyta</taxon>
        <taxon>Prymnesiophyceae</taxon>
        <taxon>Prymnesiales</taxon>
        <taxon>Prymnesiaceae</taxon>
        <taxon>Prymnesium</taxon>
    </lineage>
</organism>
<dbReference type="GO" id="GO:0005743">
    <property type="term" value="C:mitochondrial inner membrane"/>
    <property type="evidence" value="ECO:0007669"/>
    <property type="project" value="TreeGrafter"/>
</dbReference>